<dbReference type="GO" id="GO:0015628">
    <property type="term" value="P:protein secretion by the type II secretion system"/>
    <property type="evidence" value="ECO:0007669"/>
    <property type="project" value="InterPro"/>
</dbReference>
<reference evidence="3 4" key="1">
    <citation type="journal article" date="2011" name="J. Bacteriol.">
        <title>Genome sequence of 'Pedosphaera parvula' Ellin514, an aerobic Verrucomicrobial isolate from pasture soil.</title>
        <authorList>
            <person name="Kant R."/>
            <person name="van Passel M.W."/>
            <person name="Sangwan P."/>
            <person name="Palva A."/>
            <person name="Lucas S."/>
            <person name="Copeland A."/>
            <person name="Lapidus A."/>
            <person name="Glavina Del Rio T."/>
            <person name="Dalin E."/>
            <person name="Tice H."/>
            <person name="Bruce D."/>
            <person name="Goodwin L."/>
            <person name="Pitluck S."/>
            <person name="Chertkov O."/>
            <person name="Larimer F.W."/>
            <person name="Land M.L."/>
            <person name="Hauser L."/>
            <person name="Brettin T.S."/>
            <person name="Detter J.C."/>
            <person name="Han S."/>
            <person name="de Vos W.M."/>
            <person name="Janssen P.H."/>
            <person name="Smidt H."/>
        </authorList>
    </citation>
    <scope>NUCLEOTIDE SEQUENCE [LARGE SCALE GENOMIC DNA]</scope>
    <source>
        <strain evidence="3 4">Ellin514</strain>
    </source>
</reference>
<organism evidence="3 4">
    <name type="scientific">Pedosphaera parvula (strain Ellin514)</name>
    <dbReference type="NCBI Taxonomy" id="320771"/>
    <lineage>
        <taxon>Bacteria</taxon>
        <taxon>Pseudomonadati</taxon>
        <taxon>Verrucomicrobiota</taxon>
        <taxon>Pedosphaerae</taxon>
        <taxon>Pedosphaerales</taxon>
        <taxon>Pedosphaeraceae</taxon>
        <taxon>Pedosphaera</taxon>
    </lineage>
</organism>
<dbReference type="SUPFAM" id="SSF54523">
    <property type="entry name" value="Pili subunits"/>
    <property type="match status" value="1"/>
</dbReference>
<dbReference type="PANTHER" id="PTHR30093">
    <property type="entry name" value="GENERAL SECRETION PATHWAY PROTEIN G"/>
    <property type="match status" value="1"/>
</dbReference>
<evidence type="ECO:0000313" key="4">
    <source>
        <dbReference type="Proteomes" id="UP000003688"/>
    </source>
</evidence>
<dbReference type="NCBIfam" id="TIGR02532">
    <property type="entry name" value="IV_pilin_GFxxxE"/>
    <property type="match status" value="1"/>
</dbReference>
<keyword evidence="2" id="KW-1133">Transmembrane helix</keyword>
<dbReference type="Gene3D" id="3.30.700.10">
    <property type="entry name" value="Glycoprotein, Type 4 Pilin"/>
    <property type="match status" value="1"/>
</dbReference>
<sequence>MKYPLPAAGDRVAAGRDSRREKISMNMPNSFIGHFRSEAVAKRNGFTLIELLVVIAIIAILAGLLLPALSKAKIRAQGTSCLNNMKQLQLASILYAGDNDDIIPYNEGHPDGAGSIIGVAPSSPNWVAGSFAFSGGGGSSPAGAETNTFLLGVLGNSDPTIGQLVGSIGSYAKNAGVYRCPADHSLDPVSKQPRVRSCSANCYVGTSPFAKKYDPGEILPAYTVFSKYSDFNSKLGSSDAFVFLDENPLLLNDGFFLVRPTSLNDRPAVNHGDSTSFTFADGHAQLKKWKNVFLTPNSTDGTASDNQWLISHATVLQ</sequence>
<dbReference type="InterPro" id="IPR012902">
    <property type="entry name" value="N_methyl_site"/>
</dbReference>
<comment type="caution">
    <text evidence="3">The sequence shown here is derived from an EMBL/GenBank/DDBJ whole genome shotgun (WGS) entry which is preliminary data.</text>
</comment>
<name>B9XAU0_PEDPL</name>
<accession>B9XAU0</accession>
<dbReference type="EMBL" id="ABOX02000002">
    <property type="protein sequence ID" value="EEF63125.1"/>
    <property type="molecule type" value="Genomic_DNA"/>
</dbReference>
<proteinExistence type="predicted"/>
<feature type="transmembrane region" description="Helical" evidence="2">
    <location>
        <begin position="45"/>
        <end position="66"/>
    </location>
</feature>
<keyword evidence="4" id="KW-1185">Reference proteome</keyword>
<dbReference type="PRINTS" id="PR00813">
    <property type="entry name" value="BCTERIALGSPG"/>
</dbReference>
<dbReference type="Pfam" id="PF07963">
    <property type="entry name" value="N_methyl"/>
    <property type="match status" value="1"/>
</dbReference>
<dbReference type="AlphaFoldDB" id="B9XAU0"/>
<dbReference type="PANTHER" id="PTHR30093:SF2">
    <property type="entry name" value="TYPE II SECRETION SYSTEM PROTEIN H"/>
    <property type="match status" value="1"/>
</dbReference>
<dbReference type="Proteomes" id="UP000003688">
    <property type="component" value="Unassembled WGS sequence"/>
</dbReference>
<dbReference type="InterPro" id="IPR000983">
    <property type="entry name" value="Bac_GSPG_pilin"/>
</dbReference>
<dbReference type="STRING" id="320771.Cflav_PD5760"/>
<protein>
    <recommendedName>
        <fullName evidence="5">Type II secretory pathway pseudopilin PulG-like protein</fullName>
    </recommendedName>
</protein>
<keyword evidence="2" id="KW-0472">Membrane</keyword>
<evidence type="ECO:0000256" key="1">
    <source>
        <dbReference type="ARBA" id="ARBA00022481"/>
    </source>
</evidence>
<evidence type="ECO:0000313" key="3">
    <source>
        <dbReference type="EMBL" id="EEF63125.1"/>
    </source>
</evidence>
<dbReference type="GO" id="GO:0015627">
    <property type="term" value="C:type II protein secretion system complex"/>
    <property type="evidence" value="ECO:0007669"/>
    <property type="project" value="InterPro"/>
</dbReference>
<keyword evidence="2" id="KW-0812">Transmembrane</keyword>
<evidence type="ECO:0000256" key="2">
    <source>
        <dbReference type="SAM" id="Phobius"/>
    </source>
</evidence>
<gene>
    <name evidence="3" type="ORF">Cflav_PD5760</name>
</gene>
<keyword evidence="1" id="KW-0488">Methylation</keyword>
<dbReference type="InterPro" id="IPR045584">
    <property type="entry name" value="Pilin-like"/>
</dbReference>
<evidence type="ECO:0008006" key="5">
    <source>
        <dbReference type="Google" id="ProtNLM"/>
    </source>
</evidence>